<accession>A0A4Q7P276</accession>
<keyword evidence="1" id="KW-0732">Signal</keyword>
<dbReference type="EMBL" id="SGXE01000002">
    <property type="protein sequence ID" value="RZS93438.1"/>
    <property type="molecule type" value="Genomic_DNA"/>
</dbReference>
<evidence type="ECO:0000256" key="1">
    <source>
        <dbReference type="SAM" id="SignalP"/>
    </source>
</evidence>
<reference evidence="3 4" key="1">
    <citation type="submission" date="2019-02" db="EMBL/GenBank/DDBJ databases">
        <title>Genomic Encyclopedia of Type Strains, Phase IV (KMG-IV): sequencing the most valuable type-strain genomes for metagenomic binning, comparative biology and taxonomic classification.</title>
        <authorList>
            <person name="Goeker M."/>
        </authorList>
    </citation>
    <scope>NUCLEOTIDE SEQUENCE [LARGE SCALE GENOMIC DNA]</scope>
    <source>
        <strain evidence="3 4">DSM 17196</strain>
    </source>
</reference>
<proteinExistence type="predicted"/>
<sequence>MKYFFLVIIVLLSVGVSAQNNCSDFYPSGEGKTYVVHHFNKKDKLTSITESTITDVSSDGLKVKSEVKEDDGDSIVVGTYDVKCDGENTWIEPEALVSPGLMEQYQNMEYSISGNGLQIPNSLTVGQSLPDGEVLMSVDAGVMKMNVSIVMTDREVVRKESVTTDAGTFDCFVITYSNTIEMGIRKTYNCTQWIAQGVGMVKEESYKQNGKRMSKSLLQQIK</sequence>
<dbReference type="Pfam" id="PF21347">
    <property type="entry name" value="DUF3108_like"/>
    <property type="match status" value="1"/>
</dbReference>
<dbReference type="Gene3D" id="2.40.360.20">
    <property type="match status" value="1"/>
</dbReference>
<organism evidence="3 4">
    <name type="scientific">Aquimarina brevivitae</name>
    <dbReference type="NCBI Taxonomy" id="323412"/>
    <lineage>
        <taxon>Bacteria</taxon>
        <taxon>Pseudomonadati</taxon>
        <taxon>Bacteroidota</taxon>
        <taxon>Flavobacteriia</taxon>
        <taxon>Flavobacteriales</taxon>
        <taxon>Flavobacteriaceae</taxon>
        <taxon>Aquimarina</taxon>
    </lineage>
</organism>
<protein>
    <recommendedName>
        <fullName evidence="2">DUF3108 domain-containing protein</fullName>
    </recommendedName>
</protein>
<name>A0A4Q7P276_9FLAO</name>
<evidence type="ECO:0000313" key="4">
    <source>
        <dbReference type="Proteomes" id="UP000292262"/>
    </source>
</evidence>
<comment type="caution">
    <text evidence="3">The sequence shown here is derived from an EMBL/GenBank/DDBJ whole genome shotgun (WGS) entry which is preliminary data.</text>
</comment>
<gene>
    <name evidence="3" type="ORF">EV197_2016</name>
</gene>
<dbReference type="OrthoDB" id="665223at2"/>
<dbReference type="RefSeq" id="WP_130286569.1">
    <property type="nucleotide sequence ID" value="NZ_SGXE01000002.1"/>
</dbReference>
<dbReference type="InterPro" id="IPR049279">
    <property type="entry name" value="DUF3108-like"/>
</dbReference>
<dbReference type="AlphaFoldDB" id="A0A4Q7P276"/>
<feature type="domain" description="DUF3108" evidence="2">
    <location>
        <begin position="30"/>
        <end position="218"/>
    </location>
</feature>
<feature type="signal peptide" evidence="1">
    <location>
        <begin position="1"/>
        <end position="18"/>
    </location>
</feature>
<evidence type="ECO:0000313" key="3">
    <source>
        <dbReference type="EMBL" id="RZS93438.1"/>
    </source>
</evidence>
<evidence type="ECO:0000259" key="2">
    <source>
        <dbReference type="Pfam" id="PF21347"/>
    </source>
</evidence>
<dbReference type="Proteomes" id="UP000292262">
    <property type="component" value="Unassembled WGS sequence"/>
</dbReference>
<keyword evidence="4" id="KW-1185">Reference proteome</keyword>
<feature type="chain" id="PRO_5021027370" description="DUF3108 domain-containing protein" evidence="1">
    <location>
        <begin position="19"/>
        <end position="222"/>
    </location>
</feature>